<dbReference type="AlphaFoldDB" id="A0AAV4W5W6"/>
<keyword evidence="2" id="KW-1185">Reference proteome</keyword>
<dbReference type="EMBL" id="BPLQ01014096">
    <property type="protein sequence ID" value="GIY77309.1"/>
    <property type="molecule type" value="Genomic_DNA"/>
</dbReference>
<proteinExistence type="predicted"/>
<reference evidence="1 2" key="1">
    <citation type="submission" date="2021-06" db="EMBL/GenBank/DDBJ databases">
        <title>Caerostris darwini draft genome.</title>
        <authorList>
            <person name="Kono N."/>
            <person name="Arakawa K."/>
        </authorList>
    </citation>
    <scope>NUCLEOTIDE SEQUENCE [LARGE SCALE GENOMIC DNA]</scope>
</reference>
<evidence type="ECO:0000313" key="2">
    <source>
        <dbReference type="Proteomes" id="UP001054837"/>
    </source>
</evidence>
<dbReference type="Proteomes" id="UP001054837">
    <property type="component" value="Unassembled WGS sequence"/>
</dbReference>
<comment type="caution">
    <text evidence="1">The sequence shown here is derived from an EMBL/GenBank/DDBJ whole genome shotgun (WGS) entry which is preliminary data.</text>
</comment>
<sequence>MFVPSASLNLPPHFGKTPSNMASGEVVTAGGWRRRQGVGGGLEGNVSLQRICYCSREERRAGSKIVDLAT</sequence>
<organism evidence="1 2">
    <name type="scientific">Caerostris darwini</name>
    <dbReference type="NCBI Taxonomy" id="1538125"/>
    <lineage>
        <taxon>Eukaryota</taxon>
        <taxon>Metazoa</taxon>
        <taxon>Ecdysozoa</taxon>
        <taxon>Arthropoda</taxon>
        <taxon>Chelicerata</taxon>
        <taxon>Arachnida</taxon>
        <taxon>Araneae</taxon>
        <taxon>Araneomorphae</taxon>
        <taxon>Entelegynae</taxon>
        <taxon>Araneoidea</taxon>
        <taxon>Araneidae</taxon>
        <taxon>Caerostris</taxon>
    </lineage>
</organism>
<gene>
    <name evidence="1" type="ORF">CDAR_476131</name>
</gene>
<evidence type="ECO:0000313" key="1">
    <source>
        <dbReference type="EMBL" id="GIY77309.1"/>
    </source>
</evidence>
<accession>A0AAV4W5W6</accession>
<name>A0AAV4W5W6_9ARAC</name>
<protein>
    <submittedName>
        <fullName evidence="1">Uncharacterized protein</fullName>
    </submittedName>
</protein>